<dbReference type="RefSeq" id="WP_260790476.1">
    <property type="nucleotide sequence ID" value="NZ_CP093313.1"/>
</dbReference>
<evidence type="ECO:0008006" key="3">
    <source>
        <dbReference type="Google" id="ProtNLM"/>
    </source>
</evidence>
<dbReference type="GO" id="GO:0000272">
    <property type="term" value="P:polysaccharide catabolic process"/>
    <property type="evidence" value="ECO:0007669"/>
    <property type="project" value="TreeGrafter"/>
</dbReference>
<dbReference type="InterPro" id="IPR017853">
    <property type="entry name" value="GH"/>
</dbReference>
<dbReference type="AlphaFoldDB" id="A0A9J7BIM4"/>
<protein>
    <recommendedName>
        <fullName evidence="3">Alpha-L-arabinofuranosidase</fullName>
    </recommendedName>
</protein>
<evidence type="ECO:0000313" key="1">
    <source>
        <dbReference type="EMBL" id="UWZ81650.1"/>
    </source>
</evidence>
<dbReference type="KEGG" id="orp:MOP44_13765"/>
<sequence length="870" mass="87791">MTVTPASNPVTVAQSLAVKVAVSGSGGTATGSVTLSSGSYTSAATVLSAGSATIQIAAGKLAVGTDTLSASFTPDSAGSSTYNAASGTASVIVNKATPVVTVTPAVSTIVPGRDLSVTVGVSGGTGAPTATGQVTVAVGTYTSSPATLSNGSAALTIPASALSKGSNSISAAFAPDSTGQNIYETATGTGSVMVGVVTPMVTVTPASTTVDTQTPLKVTVTVDGGSSNPTPTGSVVLSSGSYTSGAATLASGKATIDVPAGSLAGGSATLSVAYTPDAGSAANFGAATGSAKVTVSKITPTVTVTPASTSIRSDQDLKVTVAVAAPTGDAMPTGSVVLSSGAYKSSSTVLASGSATIDVPADTFTATSVTLTAAYTPDSASVGIYNSASGTSAAIAVTAVTSVSINQAVSGPKVTDQLLGMNLADWYDPTDPAILPAFKAAGIKAVRWPGGSWSDNYHWEKNMLCYSPTAGAPLQPGGWAHPNGTYDKFINDVEIPGGLDVALTADYGTDATCTKGGDPTEAAAWITFAEKNGGKVSHMTVGNENYGSWETDLHAKPNDPTTYATAVATGFYPDIKAVDKNVPVGVVVNPGNVPDWDTIVLANAKYDFVEYHFYPQGPGQESDTYITQQAAQELTKQVETLKAELKTAGKPDMPIYVGEVGSVYTNPGKQSWSITQGLYAGQALGEMMNEGVSRLTWWIGFGDCNQDDKGKALGNMSSSLYGWQTFGAYNVFSDGPSDGPCGVGSGPAGTMSPTARAFQLFSNVAVNGESVLTPTVAGDITNVRAYAATHSGGTALVLFNLNGTASEDVKITLSAQSSSSDVQVITYSKAIYDTSKNGKWDPPVTKDMGPQSLPVKLTLDPWSMNVVIIK</sequence>
<dbReference type="PANTHER" id="PTHR43576:SF3">
    <property type="entry name" value="ALPHA-L-ARABINOFURANOSIDASE C"/>
    <property type="match status" value="1"/>
</dbReference>
<name>A0A9J7BIM4_9BACT</name>
<dbReference type="PANTHER" id="PTHR43576">
    <property type="entry name" value="ALPHA-L-ARABINOFURANOSIDASE C-RELATED"/>
    <property type="match status" value="1"/>
</dbReference>
<proteinExistence type="predicted"/>
<reference evidence="1" key="1">
    <citation type="submission" date="2021-04" db="EMBL/GenBank/DDBJ databases">
        <title>Phylogenetic analysis of Acidobacteriaceae.</title>
        <authorList>
            <person name="Qiu L."/>
            <person name="Zhang Q."/>
        </authorList>
    </citation>
    <scope>NUCLEOTIDE SEQUENCE</scope>
    <source>
        <strain evidence="1">DSM 25168</strain>
    </source>
</reference>
<accession>A0A9J7BIM4</accession>
<gene>
    <name evidence="1" type="ORF">MOP44_13765</name>
</gene>
<dbReference type="Proteomes" id="UP001059380">
    <property type="component" value="Chromosome"/>
</dbReference>
<dbReference type="Gene3D" id="3.20.20.80">
    <property type="entry name" value="Glycosidases"/>
    <property type="match status" value="1"/>
</dbReference>
<evidence type="ECO:0000313" key="2">
    <source>
        <dbReference type="Proteomes" id="UP001059380"/>
    </source>
</evidence>
<dbReference type="SUPFAM" id="SSF51445">
    <property type="entry name" value="(Trans)glycosidases"/>
    <property type="match status" value="1"/>
</dbReference>
<dbReference type="EMBL" id="CP093313">
    <property type="protein sequence ID" value="UWZ81650.1"/>
    <property type="molecule type" value="Genomic_DNA"/>
</dbReference>
<organism evidence="1 2">
    <name type="scientific">Occallatibacter riparius</name>
    <dbReference type="NCBI Taxonomy" id="1002689"/>
    <lineage>
        <taxon>Bacteria</taxon>
        <taxon>Pseudomonadati</taxon>
        <taxon>Acidobacteriota</taxon>
        <taxon>Terriglobia</taxon>
        <taxon>Terriglobales</taxon>
        <taxon>Acidobacteriaceae</taxon>
        <taxon>Occallatibacter</taxon>
    </lineage>
</organism>
<keyword evidence="2" id="KW-1185">Reference proteome</keyword>